<sequence>MTFRTPRRPDPFRMLATTFTLLALCAAVQLVIWLIGGAVLRTYADLHLGLVLLVLAGVVGFAVDHWRARRRFRRGRR</sequence>
<dbReference type="AlphaFoldDB" id="A0A367FPT8"/>
<feature type="transmembrane region" description="Helical" evidence="1">
    <location>
        <begin position="47"/>
        <end position="66"/>
    </location>
</feature>
<gene>
    <name evidence="2" type="ORF">DQ384_05080</name>
</gene>
<reference evidence="2 3" key="1">
    <citation type="submission" date="2018-06" db="EMBL/GenBank/DDBJ databases">
        <title>Sphaerisporangium craniellae sp. nov., isolated from a marine sponge in the South China Sea.</title>
        <authorList>
            <person name="Li L."/>
        </authorList>
    </citation>
    <scope>NUCLEOTIDE SEQUENCE [LARGE SCALE GENOMIC DNA]</scope>
    <source>
        <strain evidence="2 3">CCTCC AA 208026</strain>
    </source>
</reference>
<keyword evidence="1" id="KW-0812">Transmembrane</keyword>
<organism evidence="2 3">
    <name type="scientific">Sphaerisporangium album</name>
    <dbReference type="NCBI Taxonomy" id="509200"/>
    <lineage>
        <taxon>Bacteria</taxon>
        <taxon>Bacillati</taxon>
        <taxon>Actinomycetota</taxon>
        <taxon>Actinomycetes</taxon>
        <taxon>Streptosporangiales</taxon>
        <taxon>Streptosporangiaceae</taxon>
        <taxon>Sphaerisporangium</taxon>
    </lineage>
</organism>
<evidence type="ECO:0000313" key="3">
    <source>
        <dbReference type="Proteomes" id="UP000253094"/>
    </source>
</evidence>
<dbReference type="EMBL" id="QOIL01000003">
    <property type="protein sequence ID" value="RCG31919.1"/>
    <property type="molecule type" value="Genomic_DNA"/>
</dbReference>
<evidence type="ECO:0000313" key="2">
    <source>
        <dbReference type="EMBL" id="RCG31919.1"/>
    </source>
</evidence>
<keyword evidence="1" id="KW-0472">Membrane</keyword>
<proteinExistence type="predicted"/>
<feature type="transmembrane region" description="Helical" evidence="1">
    <location>
        <begin position="12"/>
        <end position="35"/>
    </location>
</feature>
<protein>
    <submittedName>
        <fullName evidence="2">Uncharacterized protein</fullName>
    </submittedName>
</protein>
<evidence type="ECO:0000256" key="1">
    <source>
        <dbReference type="SAM" id="Phobius"/>
    </source>
</evidence>
<accession>A0A367FPT8</accession>
<keyword evidence="1" id="KW-1133">Transmembrane helix</keyword>
<dbReference type="Proteomes" id="UP000253094">
    <property type="component" value="Unassembled WGS sequence"/>
</dbReference>
<dbReference type="RefSeq" id="WP_114027534.1">
    <property type="nucleotide sequence ID" value="NZ_QOIL01000003.1"/>
</dbReference>
<keyword evidence="3" id="KW-1185">Reference proteome</keyword>
<name>A0A367FPT8_9ACTN</name>
<comment type="caution">
    <text evidence="2">The sequence shown here is derived from an EMBL/GenBank/DDBJ whole genome shotgun (WGS) entry which is preliminary data.</text>
</comment>